<organism evidence="1 2">
    <name type="scientific">Caulobacter phage CcrSwift</name>
    <dbReference type="NCBI Taxonomy" id="2927984"/>
    <lineage>
        <taxon>Viruses</taxon>
        <taxon>Duplodnaviria</taxon>
        <taxon>Heunggongvirae</taxon>
        <taxon>Uroviricota</taxon>
        <taxon>Caudoviricetes</taxon>
        <taxon>Jeanschmidtviridae</taxon>
        <taxon>Shapirovirus</taxon>
        <taxon>Shapirovirus swift</taxon>
    </lineage>
</organism>
<keyword evidence="2" id="KW-1185">Reference proteome</keyword>
<dbReference type="Proteomes" id="UP000000460">
    <property type="component" value="Segment"/>
</dbReference>
<dbReference type="EMBL" id="JX100809">
    <property type="protein sequence ID" value="AFU88550.1"/>
    <property type="molecule type" value="Genomic_DNA"/>
</dbReference>
<proteinExistence type="predicted"/>
<gene>
    <name evidence="1" type="ORF">CcrSwift_gp232</name>
</gene>
<protein>
    <submittedName>
        <fullName evidence="1">Uncharacterized protein</fullName>
    </submittedName>
</protein>
<evidence type="ECO:0000313" key="2">
    <source>
        <dbReference type="Proteomes" id="UP000000460"/>
    </source>
</evidence>
<accession>K4JVW1</accession>
<sequence>MDRQDVQPGFIYRGGKNGTLRQIVSYGATEDFVCWANPHDRLPYGGFISTICTSRTSFARWADKIEEEV</sequence>
<dbReference type="GeneID" id="13996767"/>
<dbReference type="KEGG" id="vg:13996767"/>
<name>K4JVW1_9CAUD</name>
<reference evidence="1 2" key="1">
    <citation type="journal article" date="2012" name="BMC Genomics">
        <title>The Caulobacter crescentus phage phiCbK: genomics of a canonical phage.</title>
        <authorList>
            <person name="Gill J.J."/>
            <person name="Berry J.D."/>
            <person name="Russell W.K."/>
            <person name="Lessor L."/>
            <person name="Escobar Garcia D.A."/>
            <person name="Hernandez D."/>
            <person name="Kane A."/>
            <person name="Keene J."/>
            <person name="Maddox M."/>
            <person name="Martin R."/>
            <person name="Mohan S."/>
            <person name="Thorn A.M."/>
            <person name="Russell D.H."/>
            <person name="Young R."/>
        </authorList>
    </citation>
    <scope>NUCLEOTIDE SEQUENCE [LARGE SCALE GENOMIC DNA]</scope>
</reference>
<evidence type="ECO:0000313" key="1">
    <source>
        <dbReference type="EMBL" id="AFU88550.1"/>
    </source>
</evidence>
<dbReference type="RefSeq" id="YP_006989965.1">
    <property type="nucleotide sequence ID" value="NC_019411.1"/>
</dbReference>